<gene>
    <name evidence="1" type="ORF">LARSCL_LOCUS10112</name>
</gene>
<keyword evidence="2" id="KW-1185">Reference proteome</keyword>
<reference evidence="1 2" key="1">
    <citation type="submission" date="2024-04" db="EMBL/GenBank/DDBJ databases">
        <authorList>
            <person name="Rising A."/>
            <person name="Reimegard J."/>
            <person name="Sonavane S."/>
            <person name="Akerstrom W."/>
            <person name="Nylinder S."/>
            <person name="Hedman E."/>
            <person name="Kallberg Y."/>
        </authorList>
    </citation>
    <scope>NUCLEOTIDE SEQUENCE [LARGE SCALE GENOMIC DNA]</scope>
</reference>
<comment type="caution">
    <text evidence="1">The sequence shown here is derived from an EMBL/GenBank/DDBJ whole genome shotgun (WGS) entry which is preliminary data.</text>
</comment>
<evidence type="ECO:0000313" key="2">
    <source>
        <dbReference type="Proteomes" id="UP001497382"/>
    </source>
</evidence>
<proteinExistence type="predicted"/>
<dbReference type="EMBL" id="CAXIEN010000118">
    <property type="protein sequence ID" value="CAL1279042.1"/>
    <property type="molecule type" value="Genomic_DNA"/>
</dbReference>
<dbReference type="AlphaFoldDB" id="A0AAV2A4S0"/>
<dbReference type="Proteomes" id="UP001497382">
    <property type="component" value="Unassembled WGS sequence"/>
</dbReference>
<name>A0AAV2A4S0_9ARAC</name>
<organism evidence="1 2">
    <name type="scientific">Larinioides sclopetarius</name>
    <dbReference type="NCBI Taxonomy" id="280406"/>
    <lineage>
        <taxon>Eukaryota</taxon>
        <taxon>Metazoa</taxon>
        <taxon>Ecdysozoa</taxon>
        <taxon>Arthropoda</taxon>
        <taxon>Chelicerata</taxon>
        <taxon>Arachnida</taxon>
        <taxon>Araneae</taxon>
        <taxon>Araneomorphae</taxon>
        <taxon>Entelegynae</taxon>
        <taxon>Araneoidea</taxon>
        <taxon>Araneidae</taxon>
        <taxon>Larinioides</taxon>
    </lineage>
</organism>
<accession>A0AAV2A4S0</accession>
<protein>
    <submittedName>
        <fullName evidence="1">Uncharacterized protein</fullName>
    </submittedName>
</protein>
<sequence length="26" mass="3068">MEYRGKLICADSYMNVQVSIAMLFHF</sequence>
<evidence type="ECO:0000313" key="1">
    <source>
        <dbReference type="EMBL" id="CAL1279042.1"/>
    </source>
</evidence>